<protein>
    <submittedName>
        <fullName evidence="2">Uncharacterized protein</fullName>
    </submittedName>
</protein>
<reference evidence="3" key="1">
    <citation type="journal article" date="2019" name="Int. J. Syst. Evol. Microbiol.">
        <title>The Global Catalogue of Microorganisms (GCM) 10K type strain sequencing project: providing services to taxonomists for standard genome sequencing and annotation.</title>
        <authorList>
            <consortium name="The Broad Institute Genomics Platform"/>
            <consortium name="The Broad Institute Genome Sequencing Center for Infectious Disease"/>
            <person name="Wu L."/>
            <person name="Ma J."/>
        </authorList>
    </citation>
    <scope>NUCLEOTIDE SEQUENCE [LARGE SCALE GENOMIC DNA]</scope>
    <source>
        <strain evidence="3">JCM 17666</strain>
    </source>
</reference>
<evidence type="ECO:0000313" key="2">
    <source>
        <dbReference type="EMBL" id="GAA4329380.1"/>
    </source>
</evidence>
<dbReference type="Proteomes" id="UP001501671">
    <property type="component" value="Unassembled WGS sequence"/>
</dbReference>
<sequence length="63" mass="6672">MTRGSPWGMSASLRVVIHGAAHFPGLMELPQPIQGTADPAPPVRPCRPSRGARKRVGVGLTPF</sequence>
<feature type="region of interest" description="Disordered" evidence="1">
    <location>
        <begin position="30"/>
        <end position="63"/>
    </location>
</feature>
<organism evidence="2 3">
    <name type="scientific">Pigmentiphaga soli</name>
    <dbReference type="NCBI Taxonomy" id="1007095"/>
    <lineage>
        <taxon>Bacteria</taxon>
        <taxon>Pseudomonadati</taxon>
        <taxon>Pseudomonadota</taxon>
        <taxon>Betaproteobacteria</taxon>
        <taxon>Burkholderiales</taxon>
        <taxon>Alcaligenaceae</taxon>
        <taxon>Pigmentiphaga</taxon>
    </lineage>
</organism>
<proteinExistence type="predicted"/>
<evidence type="ECO:0000313" key="3">
    <source>
        <dbReference type="Proteomes" id="UP001501671"/>
    </source>
</evidence>
<comment type="caution">
    <text evidence="2">The sequence shown here is derived from an EMBL/GenBank/DDBJ whole genome shotgun (WGS) entry which is preliminary data.</text>
</comment>
<accession>A0ABP8GTJ5</accession>
<name>A0ABP8GTJ5_9BURK</name>
<dbReference type="EMBL" id="BAABFO010000006">
    <property type="protein sequence ID" value="GAA4329380.1"/>
    <property type="molecule type" value="Genomic_DNA"/>
</dbReference>
<gene>
    <name evidence="2" type="ORF">GCM10023144_16090</name>
</gene>
<keyword evidence="3" id="KW-1185">Reference proteome</keyword>
<evidence type="ECO:0000256" key="1">
    <source>
        <dbReference type="SAM" id="MobiDB-lite"/>
    </source>
</evidence>